<name>A0A484N1E0_9ASTE</name>
<evidence type="ECO:0000256" key="1">
    <source>
        <dbReference type="SAM" id="MobiDB-lite"/>
    </source>
</evidence>
<sequence length="130" mass="14960">MAATLAETRRSTLRFSRRSDCYEPLDQDQREEEEEGRRSWGTVPKKQVMRSRGGSSRALGWGSLSYRRERARRRLVFLQSYKLQQEPRTRSEKLRKVVVGAVKSALVSIASFRRMGSCVSKSSAQVIRCC</sequence>
<keyword evidence="3" id="KW-1185">Reference proteome</keyword>
<accession>A0A484N1E0</accession>
<dbReference type="EMBL" id="OOIL02005040">
    <property type="protein sequence ID" value="VFQ93844.1"/>
    <property type="molecule type" value="Genomic_DNA"/>
</dbReference>
<dbReference type="AlphaFoldDB" id="A0A484N1E0"/>
<gene>
    <name evidence="2" type="ORF">CCAM_LOCUS35620</name>
</gene>
<organism evidence="2 3">
    <name type="scientific">Cuscuta campestris</name>
    <dbReference type="NCBI Taxonomy" id="132261"/>
    <lineage>
        <taxon>Eukaryota</taxon>
        <taxon>Viridiplantae</taxon>
        <taxon>Streptophyta</taxon>
        <taxon>Embryophyta</taxon>
        <taxon>Tracheophyta</taxon>
        <taxon>Spermatophyta</taxon>
        <taxon>Magnoliopsida</taxon>
        <taxon>eudicotyledons</taxon>
        <taxon>Gunneridae</taxon>
        <taxon>Pentapetalae</taxon>
        <taxon>asterids</taxon>
        <taxon>lamiids</taxon>
        <taxon>Solanales</taxon>
        <taxon>Convolvulaceae</taxon>
        <taxon>Cuscuteae</taxon>
        <taxon>Cuscuta</taxon>
        <taxon>Cuscuta subgen. Grammica</taxon>
        <taxon>Cuscuta sect. Cleistogrammica</taxon>
    </lineage>
</organism>
<dbReference type="Proteomes" id="UP000595140">
    <property type="component" value="Unassembled WGS sequence"/>
</dbReference>
<feature type="compositionally biased region" description="Acidic residues" evidence="1">
    <location>
        <begin position="24"/>
        <end position="34"/>
    </location>
</feature>
<reference evidence="2 3" key="1">
    <citation type="submission" date="2018-04" db="EMBL/GenBank/DDBJ databases">
        <authorList>
            <person name="Vogel A."/>
        </authorList>
    </citation>
    <scope>NUCLEOTIDE SEQUENCE [LARGE SCALE GENOMIC DNA]</scope>
</reference>
<feature type="region of interest" description="Disordered" evidence="1">
    <location>
        <begin position="24"/>
        <end position="60"/>
    </location>
</feature>
<evidence type="ECO:0000313" key="3">
    <source>
        <dbReference type="Proteomes" id="UP000595140"/>
    </source>
</evidence>
<protein>
    <submittedName>
        <fullName evidence="2">Uncharacterized protein</fullName>
    </submittedName>
</protein>
<proteinExistence type="predicted"/>
<evidence type="ECO:0000313" key="2">
    <source>
        <dbReference type="EMBL" id="VFQ93844.1"/>
    </source>
</evidence>